<dbReference type="InterPro" id="IPR004378">
    <property type="entry name" value="F420H2_quin_Rdtase"/>
</dbReference>
<proteinExistence type="inferred from homology"/>
<dbReference type="Pfam" id="PF04075">
    <property type="entry name" value="F420H2_quin_red"/>
    <property type="match status" value="1"/>
</dbReference>
<dbReference type="AlphaFoldDB" id="A0A1W9ZPD0"/>
<dbReference type="Gene3D" id="2.30.110.10">
    <property type="entry name" value="Electron Transport, Fmn-binding Protein, Chain A"/>
    <property type="match status" value="1"/>
</dbReference>
<evidence type="ECO:0000256" key="3">
    <source>
        <dbReference type="ARBA" id="ARBA00049106"/>
    </source>
</evidence>
<dbReference type="RefSeq" id="WP_083063539.1">
    <property type="nucleotide sequence ID" value="NZ_MVHG01000007.1"/>
</dbReference>
<protein>
    <submittedName>
        <fullName evidence="4">Nitroreductase</fullName>
    </submittedName>
</protein>
<sequence>MSDETAAAIRADRHDWVARHREMYLMSAGKHGHIMDLTDTGGRALTAHCLLRTKGRRSGQVYVNALIYGIVAGEVVVVASKGGADRHPDWYLNVREMYDLEFQIATQAFRASWREPEGTERKTIWNFMVGVYPPYASYQASTVREIPLVMMQALEPVEVFGAIGDSASEPSGCH</sequence>
<gene>
    <name evidence="4" type="ORF">BST14_05385</name>
</gene>
<dbReference type="GO" id="GO:0005886">
    <property type="term" value="C:plasma membrane"/>
    <property type="evidence" value="ECO:0007669"/>
    <property type="project" value="TreeGrafter"/>
</dbReference>
<dbReference type="GO" id="GO:0070967">
    <property type="term" value="F:coenzyme F420 binding"/>
    <property type="evidence" value="ECO:0007669"/>
    <property type="project" value="TreeGrafter"/>
</dbReference>
<organism evidence="4 5">
    <name type="scientific">Mycobacterium arosiense ATCC BAA-1401 = DSM 45069</name>
    <dbReference type="NCBI Taxonomy" id="1265311"/>
    <lineage>
        <taxon>Bacteria</taxon>
        <taxon>Bacillati</taxon>
        <taxon>Actinomycetota</taxon>
        <taxon>Actinomycetes</taxon>
        <taxon>Mycobacteriales</taxon>
        <taxon>Mycobacteriaceae</taxon>
        <taxon>Mycobacterium</taxon>
        <taxon>Mycobacterium avium complex (MAC)</taxon>
    </lineage>
</organism>
<dbReference type="NCBIfam" id="TIGR00026">
    <property type="entry name" value="hi_GC_TIGR00026"/>
    <property type="match status" value="1"/>
</dbReference>
<comment type="catalytic activity">
    <reaction evidence="3">
        <text>oxidized coenzyme F420-(gamma-L-Glu)(n) + a quinol + H(+) = reduced coenzyme F420-(gamma-L-Glu)(n) + a quinone</text>
        <dbReference type="Rhea" id="RHEA:39663"/>
        <dbReference type="Rhea" id="RHEA-COMP:12939"/>
        <dbReference type="Rhea" id="RHEA-COMP:14378"/>
        <dbReference type="ChEBI" id="CHEBI:15378"/>
        <dbReference type="ChEBI" id="CHEBI:24646"/>
        <dbReference type="ChEBI" id="CHEBI:132124"/>
        <dbReference type="ChEBI" id="CHEBI:133980"/>
        <dbReference type="ChEBI" id="CHEBI:139511"/>
    </reaction>
</comment>
<keyword evidence="5" id="KW-1185">Reference proteome</keyword>
<evidence type="ECO:0000256" key="1">
    <source>
        <dbReference type="ARBA" id="ARBA00008710"/>
    </source>
</evidence>
<comment type="similarity">
    <text evidence="1">Belongs to the F420H(2)-dependent quinone reductase family.</text>
</comment>
<evidence type="ECO:0000313" key="4">
    <source>
        <dbReference type="EMBL" id="ORA19475.1"/>
    </source>
</evidence>
<dbReference type="InterPro" id="IPR012349">
    <property type="entry name" value="Split_barrel_FMN-bd"/>
</dbReference>
<dbReference type="Proteomes" id="UP000192707">
    <property type="component" value="Unassembled WGS sequence"/>
</dbReference>
<dbReference type="PANTHER" id="PTHR39428:SF3">
    <property type="entry name" value="DEAZAFLAVIN-DEPENDENT NITROREDUCTASE"/>
    <property type="match status" value="1"/>
</dbReference>
<dbReference type="OrthoDB" id="8225825at2"/>
<evidence type="ECO:0000313" key="5">
    <source>
        <dbReference type="Proteomes" id="UP000192707"/>
    </source>
</evidence>
<accession>A0A1W9ZPD0</accession>
<dbReference type="GO" id="GO:0016491">
    <property type="term" value="F:oxidoreductase activity"/>
    <property type="evidence" value="ECO:0007669"/>
    <property type="project" value="UniProtKB-KW"/>
</dbReference>
<dbReference type="EMBL" id="MVHG01000007">
    <property type="protein sequence ID" value="ORA19475.1"/>
    <property type="molecule type" value="Genomic_DNA"/>
</dbReference>
<reference evidence="4 5" key="1">
    <citation type="submission" date="2016-12" db="EMBL/GenBank/DDBJ databases">
        <title>The new phylogeny of genus Mycobacterium.</title>
        <authorList>
            <person name="Tortoli E."/>
            <person name="Trovato A."/>
            <person name="Cirillo D.M."/>
        </authorList>
    </citation>
    <scope>NUCLEOTIDE SEQUENCE [LARGE SCALE GENOMIC DNA]</scope>
    <source>
        <strain evidence="4 5">DSM 45069</strain>
    </source>
</reference>
<comment type="caution">
    <text evidence="4">The sequence shown here is derived from an EMBL/GenBank/DDBJ whole genome shotgun (WGS) entry which is preliminary data.</text>
</comment>
<keyword evidence="2" id="KW-0560">Oxidoreductase</keyword>
<evidence type="ECO:0000256" key="2">
    <source>
        <dbReference type="ARBA" id="ARBA00023002"/>
    </source>
</evidence>
<name>A0A1W9ZPD0_MYCAI</name>
<dbReference type="PANTHER" id="PTHR39428">
    <property type="entry name" value="F420H(2)-DEPENDENT QUINONE REDUCTASE RV1261C"/>
    <property type="match status" value="1"/>
</dbReference>